<dbReference type="Pfam" id="PF23605">
    <property type="entry name" value="FKS1_dom2"/>
    <property type="match status" value="1"/>
</dbReference>
<dbReference type="InterPro" id="IPR056261">
    <property type="entry name" value="FKS1-like_dom2"/>
</dbReference>
<feature type="transmembrane region" description="Helical" evidence="11">
    <location>
        <begin position="1260"/>
        <end position="1279"/>
    </location>
</feature>
<evidence type="ECO:0000256" key="7">
    <source>
        <dbReference type="ARBA" id="ARBA00022989"/>
    </source>
</evidence>
<feature type="transmembrane region" description="Helical" evidence="11">
    <location>
        <begin position="1623"/>
        <end position="1649"/>
    </location>
</feature>
<keyword evidence="14" id="KW-1185">Reference proteome</keyword>
<reference evidence="14" key="2">
    <citation type="submission" date="2015-01" db="EMBL/GenBank/DDBJ databases">
        <title>Evolutionary Origins and Diversification of the Mycorrhizal Mutualists.</title>
        <authorList>
            <consortium name="DOE Joint Genome Institute"/>
            <consortium name="Mycorrhizal Genomics Consortium"/>
            <person name="Kohler A."/>
            <person name="Kuo A."/>
            <person name="Nagy L.G."/>
            <person name="Floudas D."/>
            <person name="Copeland A."/>
            <person name="Barry K.W."/>
            <person name="Cichocki N."/>
            <person name="Veneault-Fourrey C."/>
            <person name="LaButti K."/>
            <person name="Lindquist E.A."/>
            <person name="Lipzen A."/>
            <person name="Lundell T."/>
            <person name="Morin E."/>
            <person name="Murat C."/>
            <person name="Riley R."/>
            <person name="Ohm R."/>
            <person name="Sun H."/>
            <person name="Tunlid A."/>
            <person name="Henrissat B."/>
            <person name="Grigoriev I.V."/>
            <person name="Hibbett D.S."/>
            <person name="Martin F."/>
        </authorList>
    </citation>
    <scope>NUCLEOTIDE SEQUENCE [LARGE SCALE GENOMIC DNA]</scope>
    <source>
        <strain evidence="14">F 1598</strain>
    </source>
</reference>
<dbReference type="InParanoid" id="A0A0C3B995"/>
<dbReference type="SMART" id="SM01205">
    <property type="entry name" value="FKS1_dom1"/>
    <property type="match status" value="1"/>
</dbReference>
<evidence type="ECO:0000256" key="5">
    <source>
        <dbReference type="ARBA" id="ARBA00022679"/>
    </source>
</evidence>
<evidence type="ECO:0000256" key="9">
    <source>
        <dbReference type="ARBA" id="ARBA00047777"/>
    </source>
</evidence>
<dbReference type="Pfam" id="PF14288">
    <property type="entry name" value="FKS1_dom1"/>
    <property type="match status" value="1"/>
</dbReference>
<accession>A0A0C3B995</accession>
<keyword evidence="4" id="KW-0328">Glycosyltransferase</keyword>
<evidence type="ECO:0000256" key="3">
    <source>
        <dbReference type="ARBA" id="ARBA00012589"/>
    </source>
</evidence>
<dbReference type="Proteomes" id="UP000054166">
    <property type="component" value="Unassembled WGS sequence"/>
</dbReference>
<comment type="catalytic activity">
    <reaction evidence="9">
        <text>[(1-&gt;3)-beta-D-glucosyl](n) + UDP-alpha-D-glucose = [(1-&gt;3)-beta-D-glucosyl](n+1) + UDP + H(+)</text>
        <dbReference type="Rhea" id="RHEA:21476"/>
        <dbReference type="Rhea" id="RHEA-COMP:11146"/>
        <dbReference type="Rhea" id="RHEA-COMP:14303"/>
        <dbReference type="ChEBI" id="CHEBI:15378"/>
        <dbReference type="ChEBI" id="CHEBI:37671"/>
        <dbReference type="ChEBI" id="CHEBI:58223"/>
        <dbReference type="ChEBI" id="CHEBI:58885"/>
        <dbReference type="EC" id="2.4.1.34"/>
    </reaction>
</comment>
<dbReference type="PANTHER" id="PTHR12741">
    <property type="entry name" value="LYST-INTERACTING PROTEIN LIP5 DOPAMINE RESPONSIVE PROTEIN DRG-1"/>
    <property type="match status" value="1"/>
</dbReference>
<evidence type="ECO:0000256" key="4">
    <source>
        <dbReference type="ARBA" id="ARBA00022676"/>
    </source>
</evidence>
<dbReference type="OrthoDB" id="1880850at2759"/>
<dbReference type="InterPro" id="IPR026899">
    <property type="entry name" value="FKS1-like_dom1"/>
</dbReference>
<dbReference type="GO" id="GO:0006075">
    <property type="term" value="P:(1-&gt;3)-beta-D-glucan biosynthetic process"/>
    <property type="evidence" value="ECO:0007669"/>
    <property type="project" value="InterPro"/>
</dbReference>
<dbReference type="InterPro" id="IPR003440">
    <property type="entry name" value="Glyco_trans_48_dom"/>
</dbReference>
<dbReference type="GO" id="GO:0051278">
    <property type="term" value="P:fungal-type cell wall polysaccharide biosynthetic process"/>
    <property type="evidence" value="ECO:0007669"/>
    <property type="project" value="TreeGrafter"/>
</dbReference>
<dbReference type="GO" id="GO:0005886">
    <property type="term" value="C:plasma membrane"/>
    <property type="evidence" value="ECO:0007669"/>
    <property type="project" value="TreeGrafter"/>
</dbReference>
<dbReference type="GO" id="GO:0003843">
    <property type="term" value="F:1,3-beta-D-glucan synthase activity"/>
    <property type="evidence" value="ECO:0007669"/>
    <property type="project" value="UniProtKB-EC"/>
</dbReference>
<comment type="subcellular location">
    <subcellularLocation>
        <location evidence="1">Membrane</location>
        <topology evidence="1">Multi-pass membrane protein</topology>
    </subcellularLocation>
</comment>
<gene>
    <name evidence="13" type="ORF">PILCRDRAFT_820169</name>
</gene>
<feature type="transmembrane region" description="Helical" evidence="11">
    <location>
        <begin position="1310"/>
        <end position="1331"/>
    </location>
</feature>
<feature type="transmembrane region" description="Helical" evidence="11">
    <location>
        <begin position="451"/>
        <end position="471"/>
    </location>
</feature>
<dbReference type="FunCoup" id="A0A0C3B995">
    <property type="interactions" value="142"/>
</dbReference>
<keyword evidence="7 11" id="KW-1133">Transmembrane helix</keyword>
<evidence type="ECO:0000256" key="6">
    <source>
        <dbReference type="ARBA" id="ARBA00022692"/>
    </source>
</evidence>
<evidence type="ECO:0000256" key="2">
    <source>
        <dbReference type="ARBA" id="ARBA00009040"/>
    </source>
</evidence>
<proteinExistence type="inferred from homology"/>
<name>A0A0C3B995_PILCF</name>
<protein>
    <recommendedName>
        <fullName evidence="3">1,3-beta-glucan synthase</fullName>
        <ecNumber evidence="3">2.4.1.34</ecNumber>
    </recommendedName>
</protein>
<dbReference type="STRING" id="765440.A0A0C3B995"/>
<dbReference type="GO" id="GO:0000148">
    <property type="term" value="C:1,3-beta-D-glucan synthase complex"/>
    <property type="evidence" value="ECO:0007669"/>
    <property type="project" value="InterPro"/>
</dbReference>
<evidence type="ECO:0000256" key="8">
    <source>
        <dbReference type="ARBA" id="ARBA00023136"/>
    </source>
</evidence>
<feature type="transmembrane region" description="Helical" evidence="11">
    <location>
        <begin position="491"/>
        <end position="510"/>
    </location>
</feature>
<comment type="similarity">
    <text evidence="2">Belongs to the glycosyltransferase 48 family.</text>
</comment>
<evidence type="ECO:0000313" key="13">
    <source>
        <dbReference type="EMBL" id="KIM82873.1"/>
    </source>
</evidence>
<feature type="domain" description="1,3-beta-glucan synthase component FKS1-like" evidence="12">
    <location>
        <begin position="264"/>
        <end position="376"/>
    </location>
</feature>
<dbReference type="EC" id="2.4.1.34" evidence="3"/>
<evidence type="ECO:0000256" key="10">
    <source>
        <dbReference type="SAM" id="MobiDB-lite"/>
    </source>
</evidence>
<reference evidence="13 14" key="1">
    <citation type="submission" date="2014-04" db="EMBL/GenBank/DDBJ databases">
        <authorList>
            <consortium name="DOE Joint Genome Institute"/>
            <person name="Kuo A."/>
            <person name="Tarkka M."/>
            <person name="Buscot F."/>
            <person name="Kohler A."/>
            <person name="Nagy L.G."/>
            <person name="Floudas D."/>
            <person name="Copeland A."/>
            <person name="Barry K.W."/>
            <person name="Cichocki N."/>
            <person name="Veneault-Fourrey C."/>
            <person name="LaButti K."/>
            <person name="Lindquist E.A."/>
            <person name="Lipzen A."/>
            <person name="Lundell T."/>
            <person name="Morin E."/>
            <person name="Murat C."/>
            <person name="Sun H."/>
            <person name="Tunlid A."/>
            <person name="Henrissat B."/>
            <person name="Grigoriev I.V."/>
            <person name="Hibbett D.S."/>
            <person name="Martin F."/>
            <person name="Nordberg H.P."/>
            <person name="Cantor M.N."/>
            <person name="Hua S.X."/>
        </authorList>
    </citation>
    <scope>NUCLEOTIDE SEQUENCE [LARGE SCALE GENOMIC DNA]</scope>
    <source>
        <strain evidence="13 14">F 1598</strain>
    </source>
</reference>
<organism evidence="13 14">
    <name type="scientific">Piloderma croceum (strain F 1598)</name>
    <dbReference type="NCBI Taxonomy" id="765440"/>
    <lineage>
        <taxon>Eukaryota</taxon>
        <taxon>Fungi</taxon>
        <taxon>Dikarya</taxon>
        <taxon>Basidiomycota</taxon>
        <taxon>Agaricomycotina</taxon>
        <taxon>Agaricomycetes</taxon>
        <taxon>Agaricomycetidae</taxon>
        <taxon>Atheliales</taxon>
        <taxon>Atheliaceae</taxon>
        <taxon>Piloderma</taxon>
    </lineage>
</organism>
<dbReference type="EMBL" id="KN832993">
    <property type="protein sequence ID" value="KIM82873.1"/>
    <property type="molecule type" value="Genomic_DNA"/>
</dbReference>
<feature type="transmembrane region" description="Helical" evidence="11">
    <location>
        <begin position="1749"/>
        <end position="1775"/>
    </location>
</feature>
<evidence type="ECO:0000256" key="1">
    <source>
        <dbReference type="ARBA" id="ARBA00004141"/>
    </source>
</evidence>
<feature type="transmembrane region" description="Helical" evidence="11">
    <location>
        <begin position="632"/>
        <end position="650"/>
    </location>
</feature>
<keyword evidence="8 11" id="KW-0472">Membrane</keyword>
<dbReference type="PANTHER" id="PTHR12741:SF48">
    <property type="entry name" value="1,3-BETA-GLUCAN SYNTHASE COMPONENT FKS1-RELATED"/>
    <property type="match status" value="1"/>
</dbReference>
<dbReference type="HOGENOM" id="CLU_000844_0_1_1"/>
<feature type="transmembrane region" description="Helical" evidence="11">
    <location>
        <begin position="1558"/>
        <end position="1582"/>
    </location>
</feature>
<dbReference type="Pfam" id="PF02364">
    <property type="entry name" value="Glucan_synthase"/>
    <property type="match status" value="1"/>
</dbReference>
<feature type="transmembrane region" description="Helical" evidence="11">
    <location>
        <begin position="522"/>
        <end position="543"/>
    </location>
</feature>
<feature type="transmembrane region" description="Helical" evidence="11">
    <location>
        <begin position="1401"/>
        <end position="1421"/>
    </location>
</feature>
<keyword evidence="6 11" id="KW-0812">Transmembrane</keyword>
<feature type="region of interest" description="Disordered" evidence="10">
    <location>
        <begin position="1"/>
        <end position="109"/>
    </location>
</feature>
<feature type="transmembrane region" description="Helical" evidence="11">
    <location>
        <begin position="1427"/>
        <end position="1445"/>
    </location>
</feature>
<evidence type="ECO:0000259" key="12">
    <source>
        <dbReference type="SMART" id="SM01205"/>
    </source>
</evidence>
<feature type="transmembrane region" description="Helical" evidence="11">
    <location>
        <begin position="1594"/>
        <end position="1617"/>
    </location>
</feature>
<evidence type="ECO:0000256" key="11">
    <source>
        <dbReference type="SAM" id="Phobius"/>
    </source>
</evidence>
<evidence type="ECO:0000313" key="14">
    <source>
        <dbReference type="Proteomes" id="UP000054166"/>
    </source>
</evidence>
<feature type="transmembrane region" description="Helical" evidence="11">
    <location>
        <begin position="410"/>
        <end position="431"/>
    </location>
</feature>
<keyword evidence="5 13" id="KW-0808">Transferase</keyword>
<feature type="transmembrane region" description="Helical" evidence="11">
    <location>
        <begin position="1515"/>
        <end position="1538"/>
    </location>
</feature>
<sequence>MAARPGPRGQQGYPASFSPSTDPRDPFASSNAVPQRRYYDNESDNQDEGRNRDTYGSDSSQGPHDGERYYDNNGYDPYNHPDADSDVDGYAGQYAPSAESFGPSRMGYTESSAPTLADYAGPPGAQEAYPAWTVERQIPLSKEEIEDIFLDLTQKFGFQRDSMRNMFDFLMQLLDSRGSRMSPNQALLTLHADYIGGEHANYRKWYFAAQLDLDDAVGHSQNPGLNRLKSVKKRRPGAARTTNEKSLLTAQERWRQAMNNMSQYDRLRQIALYLLCWGEAAQVRFVPECLCFIFKCADDYYRSPECQNRIDPVPEGLYLRTVIKPLYRFIRDQGYEVVDGKFVRREKDHEDIIGYDDVNQLFWYPEGIARIVLIDKTRLVDLAPSQRFMKFDRVDWNRAFFKTYFEKRSFGHLLVNFNRIWVIHIGLYWFYTSFNSPAVYSINGTHSSAMTWSATALGGAVATLIMILATLAEFSYIPTTWNNTSHLSRRLLFLFITLALTCGPTFYIAIVERNPGNGGSLALILGIVQFFIAVVATLLFAILPSGRMFGDRVAGKSRKYLASQTFTASYPALHFQARLASLALWALVFGCKFTESYFFLTLSFRDPIQVMVGMKVQGCNDKFLGNALCRNHAAFTLTIMYIMDLVLFFLDTFLWYIIWNTVFSIGRSFSLGLSIWTPWKDIYTRLPKRIYSKILATSDMEVKYKPKVLVSQIWNAIIISMYREHLLSIDHVQRLLYHQVDTGQDGRRSLRAPPFFISQTDKGFKGEFFPPGSEAERRISFFAQSLTTEIPEALPVDAMPTFTVLTPHYSEKILLSLREIIREEDHNTRVTLLEYLKQLHPVEWENFVKDTKILAEESAMFNGPSPFGGDEKGQSKMDDLPFYAIGFKSGAPEFTLRTRIWASLRAQTLYRTVSGMMNYSKAIKLLYRVENPEVVQLFGGNTDKLERELERMSRRKFKFVVSMQRYSKFNKEEHENAEFLLRAYPDLQIAYLEEEPARKEGGDPRLFSALIDGHSEFLPDTGRRRPKFRIELPGNPILGDGKSDNQNHAIIFYRGEYLQLIDANQDNYLEECLKIRNILGEFDEYSVSTQSPYAQWGHKEFKKSPVAIVGAREYIFSENIGILGDLAAGKEQTFGTLSARSLAWIGGKLHYGHPDFLNGIYMNTRGGVSKAQKGLHLNEDIYAGMTAFGRGGRIKHTEYYQCGKGRDLGFGTILNFQTKIGTGMGEQMLSREYYYLGTQLPVDRFLTFYYGHPGFHINNMLVILSVQIFIVTMVFLGTLNSQLTVCRYNAAGQFIAGQAGCYNLAPVFDWIHRCIISIFLVFMIAFLPLFLQELVERGTGRAVIRLGKQFMSCSPVFEVFSTQIYTHSILSNLTFGGARYIATGRGFATTRISFSILFSRFAGPSIYLGMRTLIMLLYVTMTIWTPYLIYFWFSVAALCIAPFLFNPHQFSFADFIIDYREFLRWMSRGNSRSHNNSWIGYCRLSRTMITGYKKKKLGHPSEKLSGDVPRAGWRAVIVSEVIFPIIMAILFIIAYMFVKAFPGSNGKQPPAPLIRIAVISLGPIVWNAAVLLTLFMLSLFLGPILDPRYPKFGAIMAFIAHILAVVGMVGFFEFLWFLELWNASHAVLGLITVIAIQRAIHKILIAVFLSREFKHDETNRAWWTGRWYGRGLGAHAMSQPAREFVVKIIELSLWSSDLLLGHFLLFMMTPPILVPYVDRIHATLLFWLRPSKQIRAPLYSIKQKKHRRWIIVKYGLFYIAMIALFVALVALPVAFRTKIQFSCSICDTL</sequence>